<comment type="similarity">
    <text evidence="1">Belongs to the thiolase-like superfamily. FabH family.</text>
</comment>
<accession>A0ABM3QNF6</accession>
<dbReference type="Proteomes" id="UP000813463">
    <property type="component" value="Chromosome 5"/>
</dbReference>
<keyword evidence="5" id="KW-0275">Fatty acid biosynthesis</keyword>
<keyword evidence="2" id="KW-0444">Lipid biosynthesis</keyword>
<evidence type="ECO:0000256" key="4">
    <source>
        <dbReference type="ARBA" id="ARBA00023098"/>
    </source>
</evidence>
<sequence length="127" mass="13638">MIVKINRGCKLVGCGSAVPKLQISNDDLSEIVETSDEWISTRTGIHNRRVLSGEESLVGLAAEAARKALQMANIDPDDVDLISMCSSTPEDLFGSAPQDREDITCKNNGKAGECTLCNCRCIHIDSG</sequence>
<evidence type="ECO:0000256" key="3">
    <source>
        <dbReference type="ARBA" id="ARBA00022832"/>
    </source>
</evidence>
<evidence type="ECO:0000313" key="7">
    <source>
        <dbReference type="RefSeq" id="XP_056684902.1"/>
    </source>
</evidence>
<proteinExistence type="inferred from homology"/>
<keyword evidence="3" id="KW-0276">Fatty acid metabolism</keyword>
<organism evidence="6 7">
    <name type="scientific">Spinacia oleracea</name>
    <name type="common">Spinach</name>
    <dbReference type="NCBI Taxonomy" id="3562"/>
    <lineage>
        <taxon>Eukaryota</taxon>
        <taxon>Viridiplantae</taxon>
        <taxon>Streptophyta</taxon>
        <taxon>Embryophyta</taxon>
        <taxon>Tracheophyta</taxon>
        <taxon>Spermatophyta</taxon>
        <taxon>Magnoliopsida</taxon>
        <taxon>eudicotyledons</taxon>
        <taxon>Gunneridae</taxon>
        <taxon>Pentapetalae</taxon>
        <taxon>Caryophyllales</taxon>
        <taxon>Chenopodiaceae</taxon>
        <taxon>Chenopodioideae</taxon>
        <taxon>Anserineae</taxon>
        <taxon>Spinacia</taxon>
    </lineage>
</organism>
<protein>
    <submittedName>
        <fullName evidence="7">Beta-ketoacyl-[acyl-carrier-protein] synthase III, chloroplastic-like isoform X1</fullName>
    </submittedName>
</protein>
<dbReference type="RefSeq" id="XP_056684902.1">
    <property type="nucleotide sequence ID" value="XM_056828924.1"/>
</dbReference>
<evidence type="ECO:0000256" key="2">
    <source>
        <dbReference type="ARBA" id="ARBA00022516"/>
    </source>
</evidence>
<dbReference type="PANTHER" id="PTHR43091">
    <property type="entry name" value="3-OXOACYL-[ACYL-CARRIER-PROTEIN] SYNTHASE"/>
    <property type="match status" value="1"/>
</dbReference>
<dbReference type="InterPro" id="IPR016039">
    <property type="entry name" value="Thiolase-like"/>
</dbReference>
<gene>
    <name evidence="7" type="primary">LOC130461040</name>
</gene>
<dbReference type="GeneID" id="130461040"/>
<reference evidence="7" key="2">
    <citation type="submission" date="2025-08" db="UniProtKB">
        <authorList>
            <consortium name="RefSeq"/>
        </authorList>
    </citation>
    <scope>IDENTIFICATION</scope>
    <source>
        <tissue evidence="7">Leaf</tissue>
    </source>
</reference>
<keyword evidence="6" id="KW-1185">Reference proteome</keyword>
<dbReference type="Gene3D" id="3.40.47.10">
    <property type="match status" value="1"/>
</dbReference>
<evidence type="ECO:0000256" key="1">
    <source>
        <dbReference type="ARBA" id="ARBA00008642"/>
    </source>
</evidence>
<evidence type="ECO:0000313" key="6">
    <source>
        <dbReference type="Proteomes" id="UP000813463"/>
    </source>
</evidence>
<dbReference type="SUPFAM" id="SSF53901">
    <property type="entry name" value="Thiolase-like"/>
    <property type="match status" value="1"/>
</dbReference>
<keyword evidence="4" id="KW-0443">Lipid metabolism</keyword>
<evidence type="ECO:0000256" key="5">
    <source>
        <dbReference type="ARBA" id="ARBA00023160"/>
    </source>
</evidence>
<name>A0ABM3QNF6_SPIOL</name>
<dbReference type="PANTHER" id="PTHR43091:SF1">
    <property type="entry name" value="BETA-KETOACYL-[ACYL-CARRIER-PROTEIN] SYNTHASE III, CHLOROPLASTIC"/>
    <property type="match status" value="1"/>
</dbReference>
<reference evidence="6" key="1">
    <citation type="journal article" date="2021" name="Nat. Commun.">
        <title>Genomic analyses provide insights into spinach domestication and the genetic basis of agronomic traits.</title>
        <authorList>
            <person name="Cai X."/>
            <person name="Sun X."/>
            <person name="Xu C."/>
            <person name="Sun H."/>
            <person name="Wang X."/>
            <person name="Ge C."/>
            <person name="Zhang Z."/>
            <person name="Wang Q."/>
            <person name="Fei Z."/>
            <person name="Jiao C."/>
            <person name="Wang Q."/>
        </authorList>
    </citation>
    <scope>NUCLEOTIDE SEQUENCE [LARGE SCALE GENOMIC DNA]</scope>
    <source>
        <strain evidence="6">cv. Varoflay</strain>
    </source>
</reference>